<keyword evidence="3" id="KW-0808">Transferase</keyword>
<reference evidence="10" key="1">
    <citation type="submission" date="2021-01" db="EMBL/GenBank/DDBJ databases">
        <authorList>
            <person name="Corre E."/>
            <person name="Pelletier E."/>
            <person name="Niang G."/>
            <person name="Scheremetjew M."/>
            <person name="Finn R."/>
            <person name="Kale V."/>
            <person name="Holt S."/>
            <person name="Cochrane G."/>
            <person name="Meng A."/>
            <person name="Brown T."/>
            <person name="Cohen L."/>
        </authorList>
    </citation>
    <scope>NUCLEOTIDE SEQUENCE</scope>
    <source>
        <strain evidence="10">CCMP3189</strain>
    </source>
</reference>
<feature type="chain" id="PRO_5030917302" description="Carbohydrate sulfotransferase" evidence="9">
    <location>
        <begin position="26"/>
        <end position="390"/>
    </location>
</feature>
<evidence type="ECO:0000313" key="10">
    <source>
        <dbReference type="EMBL" id="CAD8730680.1"/>
    </source>
</evidence>
<evidence type="ECO:0008006" key="11">
    <source>
        <dbReference type="Google" id="ProtNLM"/>
    </source>
</evidence>
<evidence type="ECO:0000256" key="2">
    <source>
        <dbReference type="ARBA" id="ARBA00006339"/>
    </source>
</evidence>
<keyword evidence="5" id="KW-1133">Transmembrane helix</keyword>
<evidence type="ECO:0000256" key="7">
    <source>
        <dbReference type="ARBA" id="ARBA00023136"/>
    </source>
</evidence>
<evidence type="ECO:0000256" key="9">
    <source>
        <dbReference type="SAM" id="SignalP"/>
    </source>
</evidence>
<keyword evidence="9" id="KW-0732">Signal</keyword>
<sequence length="390" mass="44339">MLRTKREKKMRVAVWVTGLLVVVSGREREEPQSERRKQAVARLKWMRANQAEHLRLSTREETAEEVAANAARSARASRFRLPRGVPAGRVEFSEGEFKSAGRQLFYERRHKLVLCAVPKVACTELIKLVYRLSGDPRWRRDPHFRGDSPIFRKLSLAEANEMMNDDSWTKVIFLRDPLSRLASAYLDKFVQSPKRGIHANYGIRLFGESLSFEAFARRVASNNTDRASHDGLHLGTNLHWKPQRYICSFEKFAHLYHFVGRYENIREHAESLLRALGLWDDFGASGWAPPLGKNHTPPASRVPRDSIFARSSSHKTGSASKYADLYAPPGLEAAVRAAYSMDYDLFDAIGAHPADPPTSGRAWARRRADPRHRRLCHLDSRAFGADYCGA</sequence>
<keyword evidence="7" id="KW-0472">Membrane</keyword>
<keyword evidence="4" id="KW-0812">Transmembrane</keyword>
<name>A0A7S0TAN7_9STRA</name>
<gene>
    <name evidence="10" type="ORF">CFRA1165_LOCUS369</name>
</gene>
<comment type="subcellular location">
    <subcellularLocation>
        <location evidence="1">Golgi apparatus membrane</location>
        <topology evidence="1">Single-pass type II membrane protein</topology>
    </subcellularLocation>
</comment>
<dbReference type="EMBL" id="HBFH01000495">
    <property type="protein sequence ID" value="CAD8730680.1"/>
    <property type="molecule type" value="Transcribed_RNA"/>
</dbReference>
<organism evidence="10">
    <name type="scientific">Chrysocystis fragilis</name>
    <dbReference type="NCBI Taxonomy" id="1411660"/>
    <lineage>
        <taxon>Eukaryota</taxon>
        <taxon>Sar</taxon>
        <taxon>Stramenopiles</taxon>
        <taxon>Ochrophyta</taxon>
        <taxon>Pelagophyceae</taxon>
        <taxon>Sarcinochrysidales</taxon>
        <taxon>Chrysocystaceae</taxon>
        <taxon>Chrysocystis</taxon>
    </lineage>
</organism>
<keyword evidence="8" id="KW-0325">Glycoprotein</keyword>
<evidence type="ECO:0000256" key="1">
    <source>
        <dbReference type="ARBA" id="ARBA00004323"/>
    </source>
</evidence>
<evidence type="ECO:0000256" key="3">
    <source>
        <dbReference type="ARBA" id="ARBA00022679"/>
    </source>
</evidence>
<dbReference type="InterPro" id="IPR005331">
    <property type="entry name" value="Sulfotransferase"/>
</dbReference>
<dbReference type="GO" id="GO:0008146">
    <property type="term" value="F:sulfotransferase activity"/>
    <property type="evidence" value="ECO:0007669"/>
    <property type="project" value="InterPro"/>
</dbReference>
<dbReference type="InterPro" id="IPR018011">
    <property type="entry name" value="Carb_sulfotrans_8-10"/>
</dbReference>
<dbReference type="PANTHER" id="PTHR12137">
    <property type="entry name" value="CARBOHYDRATE SULFOTRANSFERASE"/>
    <property type="match status" value="1"/>
</dbReference>
<evidence type="ECO:0000256" key="4">
    <source>
        <dbReference type="ARBA" id="ARBA00022692"/>
    </source>
</evidence>
<dbReference type="PANTHER" id="PTHR12137:SF54">
    <property type="entry name" value="CARBOHYDRATE SULFOTRANSFERASE"/>
    <property type="match status" value="1"/>
</dbReference>
<accession>A0A7S0TAN7</accession>
<feature type="signal peptide" evidence="9">
    <location>
        <begin position="1"/>
        <end position="25"/>
    </location>
</feature>
<evidence type="ECO:0000256" key="8">
    <source>
        <dbReference type="ARBA" id="ARBA00023180"/>
    </source>
</evidence>
<comment type="similarity">
    <text evidence="2">Belongs to the sulfotransferase 2 family.</text>
</comment>
<dbReference type="GO" id="GO:0000139">
    <property type="term" value="C:Golgi membrane"/>
    <property type="evidence" value="ECO:0007669"/>
    <property type="project" value="UniProtKB-SubCell"/>
</dbReference>
<protein>
    <recommendedName>
        <fullName evidence="11">Carbohydrate sulfotransferase</fullName>
    </recommendedName>
</protein>
<dbReference type="GO" id="GO:0016051">
    <property type="term" value="P:carbohydrate biosynthetic process"/>
    <property type="evidence" value="ECO:0007669"/>
    <property type="project" value="InterPro"/>
</dbReference>
<evidence type="ECO:0000256" key="6">
    <source>
        <dbReference type="ARBA" id="ARBA00023034"/>
    </source>
</evidence>
<proteinExistence type="inferred from homology"/>
<dbReference type="AlphaFoldDB" id="A0A7S0TAN7"/>
<evidence type="ECO:0000256" key="5">
    <source>
        <dbReference type="ARBA" id="ARBA00022989"/>
    </source>
</evidence>
<keyword evidence="6" id="KW-0333">Golgi apparatus</keyword>
<dbReference type="Pfam" id="PF03567">
    <property type="entry name" value="Sulfotransfer_2"/>
    <property type="match status" value="1"/>
</dbReference>